<organism evidence="9 10">
    <name type="scientific">Corallococcus aberystwythensis</name>
    <dbReference type="NCBI Taxonomy" id="2316722"/>
    <lineage>
        <taxon>Bacteria</taxon>
        <taxon>Pseudomonadati</taxon>
        <taxon>Myxococcota</taxon>
        <taxon>Myxococcia</taxon>
        <taxon>Myxococcales</taxon>
        <taxon>Cystobacterineae</taxon>
        <taxon>Myxococcaceae</taxon>
        <taxon>Corallococcus</taxon>
    </lineage>
</organism>
<keyword evidence="5 8" id="KW-1133">Transmembrane helix</keyword>
<evidence type="ECO:0000256" key="8">
    <source>
        <dbReference type="SAM" id="Phobius"/>
    </source>
</evidence>
<evidence type="ECO:0000313" key="9">
    <source>
        <dbReference type="EMBL" id="RKH72905.1"/>
    </source>
</evidence>
<evidence type="ECO:0000256" key="4">
    <source>
        <dbReference type="ARBA" id="ARBA00022692"/>
    </source>
</evidence>
<dbReference type="OrthoDB" id="5486360at2"/>
<dbReference type="AlphaFoldDB" id="A0A3A8R2B0"/>
<gene>
    <name evidence="9" type="ORF">D7W81_05280</name>
</gene>
<keyword evidence="6 8" id="KW-0472">Membrane</keyword>
<dbReference type="PANTHER" id="PTHR30250">
    <property type="entry name" value="PST FAMILY PREDICTED COLANIC ACID TRANSPORTER"/>
    <property type="match status" value="1"/>
</dbReference>
<keyword evidence="3" id="KW-1003">Cell membrane</keyword>
<evidence type="ECO:0000256" key="2">
    <source>
        <dbReference type="ARBA" id="ARBA00007430"/>
    </source>
</evidence>
<keyword evidence="10" id="KW-1185">Reference proteome</keyword>
<feature type="transmembrane region" description="Helical" evidence="8">
    <location>
        <begin position="62"/>
        <end position="81"/>
    </location>
</feature>
<feature type="transmembrane region" description="Helical" evidence="8">
    <location>
        <begin position="134"/>
        <end position="156"/>
    </location>
</feature>
<evidence type="ECO:0000256" key="7">
    <source>
        <dbReference type="SAM" id="MobiDB-lite"/>
    </source>
</evidence>
<dbReference type="GO" id="GO:0005886">
    <property type="term" value="C:plasma membrane"/>
    <property type="evidence" value="ECO:0007669"/>
    <property type="project" value="UniProtKB-SubCell"/>
</dbReference>
<evidence type="ECO:0000313" key="10">
    <source>
        <dbReference type="Proteomes" id="UP000267003"/>
    </source>
</evidence>
<dbReference type="PANTHER" id="PTHR30250:SF10">
    <property type="entry name" value="LIPOPOLYSACCHARIDE BIOSYNTHESIS PROTEIN WZXC"/>
    <property type="match status" value="1"/>
</dbReference>
<feature type="transmembrane region" description="Helical" evidence="8">
    <location>
        <begin position="311"/>
        <end position="334"/>
    </location>
</feature>
<comment type="subcellular location">
    <subcellularLocation>
        <location evidence="1">Cell membrane</location>
        <topology evidence="1">Multi-pass membrane protein</topology>
    </subcellularLocation>
</comment>
<feature type="transmembrane region" description="Helical" evidence="8">
    <location>
        <begin position="168"/>
        <end position="185"/>
    </location>
</feature>
<dbReference type="Proteomes" id="UP000267003">
    <property type="component" value="Unassembled WGS sequence"/>
</dbReference>
<proteinExistence type="inferred from homology"/>
<comment type="caution">
    <text evidence="9">The sequence shown here is derived from an EMBL/GenBank/DDBJ whole genome shotgun (WGS) entry which is preliminary data.</text>
</comment>
<feature type="transmembrane region" description="Helical" evidence="8">
    <location>
        <begin position="265"/>
        <end position="290"/>
    </location>
</feature>
<feature type="compositionally biased region" description="Low complexity" evidence="7">
    <location>
        <begin position="1"/>
        <end position="16"/>
    </location>
</feature>
<feature type="transmembrane region" description="Helical" evidence="8">
    <location>
        <begin position="398"/>
        <end position="417"/>
    </location>
</feature>
<evidence type="ECO:0000256" key="3">
    <source>
        <dbReference type="ARBA" id="ARBA00022475"/>
    </source>
</evidence>
<feature type="transmembrane region" description="Helical" evidence="8">
    <location>
        <begin position="438"/>
        <end position="455"/>
    </location>
</feature>
<evidence type="ECO:0000256" key="5">
    <source>
        <dbReference type="ARBA" id="ARBA00022989"/>
    </source>
</evidence>
<evidence type="ECO:0000256" key="1">
    <source>
        <dbReference type="ARBA" id="ARBA00004651"/>
    </source>
</evidence>
<dbReference type="InterPro" id="IPR050833">
    <property type="entry name" value="Poly_Biosynth_Transport"/>
</dbReference>
<protein>
    <submittedName>
        <fullName evidence="9">Polysaccharide biosynthesis protein</fullName>
    </submittedName>
</protein>
<feature type="transmembrane region" description="Helical" evidence="8">
    <location>
        <begin position="191"/>
        <end position="212"/>
    </location>
</feature>
<feature type="transmembrane region" description="Helical" evidence="8">
    <location>
        <begin position="224"/>
        <end position="245"/>
    </location>
</feature>
<reference evidence="10" key="1">
    <citation type="submission" date="2018-09" db="EMBL/GenBank/DDBJ databases">
        <authorList>
            <person name="Livingstone P.G."/>
            <person name="Whitworth D.E."/>
        </authorList>
    </citation>
    <scope>NUCLEOTIDE SEQUENCE [LARGE SCALE GENOMIC DNA]</scope>
    <source>
        <strain evidence="10">AB050A</strain>
    </source>
</reference>
<evidence type="ECO:0000256" key="6">
    <source>
        <dbReference type="ARBA" id="ARBA00023136"/>
    </source>
</evidence>
<sequence length="506" mass="54290">MSSRSPSAPDAADAPPLGTSDVKDRAQRSIIALGLRTLGSLGLRVVSSLALSHLLFPGDYGAFAIVAFTAAMGAFLGDLGLSASLVRQQHEPTQDEISTAFWSHQAFTVLIVGVILLLAPWLSRSYELGPSGAAMVSVMALGLFFHSLRVIPIMVLERQLRFPALARIELIEGIAQTATTIFLAWMHCGAWSLIGGGLVRGGLGMVMFWAAAGWRPRGAFRWDIVKRLLSFGIWFQLTGIIPAALQGWIPLVVGRMEGKDAVGLVNWASALASVPLALSSVLTRVAYPAYSRMQQDTEALSEYLRTSIRRVSALLCLAIPFGVIALPPFIPVVFGERWSLASALVQWFTIEASMQAVQGLLHSQQHASGHAKERMYVAITASVLRFGLGALAVMHWGIVGVGVSATAVTLTELWVTARLVSRRNPRLSRLEFEVMEPFLTVGALLALALGLSRLAMGQGGLLVQALVAAGVLTALVLAREASRRGLSLLGELRALVQQLRARRAPP</sequence>
<comment type="similarity">
    <text evidence="2">Belongs to the polysaccharide synthase family.</text>
</comment>
<name>A0A3A8R2B0_9BACT</name>
<feature type="region of interest" description="Disordered" evidence="7">
    <location>
        <begin position="1"/>
        <end position="21"/>
    </location>
</feature>
<dbReference type="RefSeq" id="WP_120554216.1">
    <property type="nucleotide sequence ID" value="NZ_RAWK01000020.1"/>
</dbReference>
<accession>A0A3A8R2B0</accession>
<keyword evidence="4 8" id="KW-0812">Transmembrane</keyword>
<feature type="transmembrane region" description="Helical" evidence="8">
    <location>
        <begin position="461"/>
        <end position="478"/>
    </location>
</feature>
<feature type="transmembrane region" description="Helical" evidence="8">
    <location>
        <begin position="101"/>
        <end position="122"/>
    </location>
</feature>
<dbReference type="Pfam" id="PF13440">
    <property type="entry name" value="Polysacc_synt_3"/>
    <property type="match status" value="1"/>
</dbReference>
<dbReference type="EMBL" id="RAWK01000020">
    <property type="protein sequence ID" value="RKH72905.1"/>
    <property type="molecule type" value="Genomic_DNA"/>
</dbReference>